<organism evidence="2">
    <name type="scientific">mine drainage metagenome</name>
    <dbReference type="NCBI Taxonomy" id="410659"/>
    <lineage>
        <taxon>unclassified sequences</taxon>
        <taxon>metagenomes</taxon>
        <taxon>ecological metagenomes</taxon>
    </lineage>
</organism>
<reference evidence="2" key="1">
    <citation type="submission" date="2013-08" db="EMBL/GenBank/DDBJ databases">
        <authorList>
            <person name="Mendez C."/>
            <person name="Richter M."/>
            <person name="Ferrer M."/>
            <person name="Sanchez J."/>
        </authorList>
    </citation>
    <scope>NUCLEOTIDE SEQUENCE</scope>
</reference>
<accession>T0XWT7</accession>
<feature type="non-terminal residue" evidence="2">
    <location>
        <position position="181"/>
    </location>
</feature>
<dbReference type="GO" id="GO:0032259">
    <property type="term" value="P:methylation"/>
    <property type="evidence" value="ECO:0007669"/>
    <property type="project" value="UniProtKB-KW"/>
</dbReference>
<sequence length="181" mass="19912">MTTAAWDALAKWQDRPMGERGDLWHRALIDPTFLSVLGSVRGQRVLDVGCGNGCLTRRLRRQGATRAVGVDSSLGSIRLARRREAAHPSGTEFIHADAARLSRFEPGSFDRVVANMALMDIQDAAATIREIGRLLGPTGHLVFSISHPCFDIDERSAWSIERLPPGLETVSRKGEVPQRTD</sequence>
<protein>
    <submittedName>
        <fullName evidence="2">Methyltransferase type 11</fullName>
        <ecNumber evidence="2">2.1.1.-</ecNumber>
    </submittedName>
</protein>
<gene>
    <name evidence="2" type="ORF">B1B_19216</name>
</gene>
<dbReference type="SUPFAM" id="SSF53335">
    <property type="entry name" value="S-adenosyl-L-methionine-dependent methyltransferases"/>
    <property type="match status" value="1"/>
</dbReference>
<dbReference type="InterPro" id="IPR013216">
    <property type="entry name" value="Methyltransf_11"/>
</dbReference>
<keyword evidence="2" id="KW-0808">Transferase</keyword>
<evidence type="ECO:0000313" key="2">
    <source>
        <dbReference type="EMBL" id="EQD27281.1"/>
    </source>
</evidence>
<dbReference type="Pfam" id="PF08241">
    <property type="entry name" value="Methyltransf_11"/>
    <property type="match status" value="1"/>
</dbReference>
<dbReference type="CDD" id="cd02440">
    <property type="entry name" value="AdoMet_MTases"/>
    <property type="match status" value="1"/>
</dbReference>
<dbReference type="EC" id="2.1.1.-" evidence="2"/>
<dbReference type="AlphaFoldDB" id="T0XWT7"/>
<reference evidence="2" key="2">
    <citation type="journal article" date="2014" name="ISME J.">
        <title>Microbial stratification in low pH oxic and suboxic macroscopic growths along an acid mine drainage.</title>
        <authorList>
            <person name="Mendez-Garcia C."/>
            <person name="Mesa V."/>
            <person name="Sprenger R.R."/>
            <person name="Richter M."/>
            <person name="Diez M.S."/>
            <person name="Solano J."/>
            <person name="Bargiela R."/>
            <person name="Golyshina O.V."/>
            <person name="Manteca A."/>
            <person name="Ramos J.L."/>
            <person name="Gallego J.R."/>
            <person name="Llorente I."/>
            <person name="Martins Dos Santos V.A."/>
            <person name="Jensen O.N."/>
            <person name="Pelaez A.I."/>
            <person name="Sanchez J."/>
            <person name="Ferrer M."/>
        </authorList>
    </citation>
    <scope>NUCLEOTIDE SEQUENCE</scope>
</reference>
<name>T0XWT7_9ZZZZ</name>
<evidence type="ECO:0000259" key="1">
    <source>
        <dbReference type="Pfam" id="PF08241"/>
    </source>
</evidence>
<keyword evidence="2" id="KW-0489">Methyltransferase</keyword>
<comment type="caution">
    <text evidence="2">The sequence shown here is derived from an EMBL/GenBank/DDBJ whole genome shotgun (WGS) entry which is preliminary data.</text>
</comment>
<dbReference type="PANTHER" id="PTHR43861:SF1">
    <property type="entry name" value="TRANS-ACONITATE 2-METHYLTRANSFERASE"/>
    <property type="match status" value="1"/>
</dbReference>
<feature type="domain" description="Methyltransferase type 11" evidence="1">
    <location>
        <begin position="46"/>
        <end position="143"/>
    </location>
</feature>
<dbReference type="Gene3D" id="3.40.50.150">
    <property type="entry name" value="Vaccinia Virus protein VP39"/>
    <property type="match status" value="1"/>
</dbReference>
<dbReference type="InterPro" id="IPR029063">
    <property type="entry name" value="SAM-dependent_MTases_sf"/>
</dbReference>
<dbReference type="PANTHER" id="PTHR43861">
    <property type="entry name" value="TRANS-ACONITATE 2-METHYLTRANSFERASE-RELATED"/>
    <property type="match status" value="1"/>
</dbReference>
<dbReference type="EMBL" id="AUZY01012904">
    <property type="protein sequence ID" value="EQD27281.1"/>
    <property type="molecule type" value="Genomic_DNA"/>
</dbReference>
<dbReference type="GO" id="GO:0008757">
    <property type="term" value="F:S-adenosylmethionine-dependent methyltransferase activity"/>
    <property type="evidence" value="ECO:0007669"/>
    <property type="project" value="InterPro"/>
</dbReference>
<proteinExistence type="predicted"/>